<comment type="caution">
    <text evidence="6">The sequence shown here is derived from an EMBL/GenBank/DDBJ whole genome shotgun (WGS) entry which is preliminary data.</text>
</comment>
<proteinExistence type="inferred from homology"/>
<dbReference type="STRING" id="34508.A0A4U5MHB8"/>
<dbReference type="PANTHER" id="PTHR13271">
    <property type="entry name" value="UNCHARACTERIZED PUTATIVE METHYLTRANSFERASE"/>
    <property type="match status" value="1"/>
</dbReference>
<evidence type="ECO:0000256" key="3">
    <source>
        <dbReference type="ARBA" id="ARBA00022691"/>
    </source>
</evidence>
<dbReference type="PANTHER" id="PTHR13271:SF47">
    <property type="entry name" value="ACTIN-HISTIDINE N-METHYLTRANSFERASE"/>
    <property type="match status" value="1"/>
</dbReference>
<sequence>MSKEDEILRIAQRLWNQVLCLPVNYATLQADHKTIQEGLRELGALFDPILISGHRQTKIQEFVRWADANGIDHPGVEIKSSEPYGLGLTAAKQLEAGDVAVKVPVSAIMSVDKAQKSDMLRKVCENDEVVKKMDNVCLSLLLACEKLRGAESEWSPYINILPGAFDTPLYFSDQQMESLKPSPLYDEALHFYRNIARQYVYFLLKIALTNHRGEFNNPLKKKGESPLFVSTPFTVSNFSYDLYRWSVSCVSTRVNVIPSADRKKPKMLTCMIPFMDMANHLFNVEAKEEDVYFDSEGQFAGIVTQKTYFKGEPIYIHYGKRPNWQFFLHNGFVPPQPNPYDNYKLKLGFRKTDPLLQSRLMRLRFVCGDSCQPNSSNIFLFTVSGKLPT</sequence>
<dbReference type="InterPro" id="IPR001214">
    <property type="entry name" value="SET_dom"/>
</dbReference>
<dbReference type="GO" id="GO:0018064">
    <property type="term" value="F:protein-L-histidine N-tele-methyltransferase activity"/>
    <property type="evidence" value="ECO:0007669"/>
    <property type="project" value="UniProtKB-EC"/>
</dbReference>
<gene>
    <name evidence="6" type="ORF">L596_030926</name>
</gene>
<protein>
    <recommendedName>
        <fullName evidence="4">protein-histidine N-methyltransferase</fullName>
        <ecNumber evidence="4">2.1.1.85</ecNumber>
    </recommendedName>
</protein>
<name>A0A4U5MHB8_STECR</name>
<dbReference type="GO" id="GO:0032259">
    <property type="term" value="P:methylation"/>
    <property type="evidence" value="ECO:0007669"/>
    <property type="project" value="UniProtKB-KW"/>
</dbReference>
<dbReference type="InterPro" id="IPR050600">
    <property type="entry name" value="SETD3_SETD6_MTase"/>
</dbReference>
<dbReference type="AlphaFoldDB" id="A0A4U5MHB8"/>
<keyword evidence="1 4" id="KW-0489">Methyltransferase</keyword>
<dbReference type="SUPFAM" id="SSF82199">
    <property type="entry name" value="SET domain"/>
    <property type="match status" value="1"/>
</dbReference>
<dbReference type="EMBL" id="AZBU02000008">
    <property type="protein sequence ID" value="TKR68678.1"/>
    <property type="molecule type" value="Genomic_DNA"/>
</dbReference>
<reference evidence="6 7" key="2">
    <citation type="journal article" date="2019" name="G3 (Bethesda)">
        <title>Hybrid Assembly of the Genome of the Entomopathogenic Nematode Steinernema carpocapsae Identifies the X-Chromosome.</title>
        <authorList>
            <person name="Serra L."/>
            <person name="Macchietto M."/>
            <person name="Macias-Munoz A."/>
            <person name="McGill C.J."/>
            <person name="Rodriguez I.M."/>
            <person name="Rodriguez B."/>
            <person name="Murad R."/>
            <person name="Mortazavi A."/>
        </authorList>
    </citation>
    <scope>NUCLEOTIDE SEQUENCE [LARGE SCALE GENOMIC DNA]</scope>
    <source>
        <strain evidence="6 7">ALL</strain>
    </source>
</reference>
<accession>A0A4U5MHB8</accession>
<dbReference type="Gene3D" id="3.90.1410.10">
    <property type="entry name" value="set domain protein methyltransferase, domain 1"/>
    <property type="match status" value="1"/>
</dbReference>
<dbReference type="InterPro" id="IPR044428">
    <property type="entry name" value="SETD3_SET"/>
</dbReference>
<dbReference type="PROSITE" id="PS51565">
    <property type="entry name" value="SAM_MT85_SETD3"/>
    <property type="match status" value="1"/>
</dbReference>
<feature type="domain" description="SET" evidence="5">
    <location>
        <begin position="74"/>
        <end position="319"/>
    </location>
</feature>
<keyword evidence="2 4" id="KW-0808">Transferase</keyword>
<keyword evidence="7" id="KW-1185">Reference proteome</keyword>
<dbReference type="InterPro" id="IPR046341">
    <property type="entry name" value="SET_dom_sf"/>
</dbReference>
<dbReference type="Proteomes" id="UP000298663">
    <property type="component" value="Unassembled WGS sequence"/>
</dbReference>
<evidence type="ECO:0000256" key="1">
    <source>
        <dbReference type="ARBA" id="ARBA00022603"/>
    </source>
</evidence>
<evidence type="ECO:0000259" key="5">
    <source>
        <dbReference type="PROSITE" id="PS50280"/>
    </source>
</evidence>
<dbReference type="GO" id="GO:0016279">
    <property type="term" value="F:protein-lysine N-methyltransferase activity"/>
    <property type="evidence" value="ECO:0007669"/>
    <property type="project" value="TreeGrafter"/>
</dbReference>
<dbReference type="OrthoDB" id="441812at2759"/>
<keyword evidence="3 4" id="KW-0949">S-adenosyl-L-methionine</keyword>
<comment type="similarity">
    <text evidence="4">Belongs to the class V-like SAM-binding methyltransferase superfamily. SETD3 actin-histidine methyltransferase family.</text>
</comment>
<comment type="catalytic activity">
    <reaction evidence="4">
        <text>L-histidyl-[protein] + S-adenosyl-L-methionine = N(tele)-methyl-L-histidyl-[protein] + S-adenosyl-L-homocysteine + H(+)</text>
        <dbReference type="Rhea" id="RHEA:19369"/>
        <dbReference type="Rhea" id="RHEA-COMP:9745"/>
        <dbReference type="Rhea" id="RHEA-COMP:11600"/>
        <dbReference type="ChEBI" id="CHEBI:15378"/>
        <dbReference type="ChEBI" id="CHEBI:16367"/>
        <dbReference type="ChEBI" id="CHEBI:29979"/>
        <dbReference type="ChEBI" id="CHEBI:57856"/>
        <dbReference type="ChEBI" id="CHEBI:59789"/>
        <dbReference type="EC" id="2.1.1.85"/>
    </reaction>
</comment>
<dbReference type="EC" id="2.1.1.85" evidence="4"/>
<reference evidence="6 7" key="1">
    <citation type="journal article" date="2015" name="Genome Biol.">
        <title>Comparative genomics of Steinernema reveals deeply conserved gene regulatory networks.</title>
        <authorList>
            <person name="Dillman A.R."/>
            <person name="Macchietto M."/>
            <person name="Porter C.F."/>
            <person name="Rogers A."/>
            <person name="Williams B."/>
            <person name="Antoshechkin I."/>
            <person name="Lee M.M."/>
            <person name="Goodwin Z."/>
            <person name="Lu X."/>
            <person name="Lewis E.E."/>
            <person name="Goodrich-Blair H."/>
            <person name="Stock S.P."/>
            <person name="Adams B.J."/>
            <person name="Sternberg P.W."/>
            <person name="Mortazavi A."/>
        </authorList>
    </citation>
    <scope>NUCLEOTIDE SEQUENCE [LARGE SCALE GENOMIC DNA]</scope>
    <source>
        <strain evidence="6 7">ALL</strain>
    </source>
</reference>
<dbReference type="PROSITE" id="PS50280">
    <property type="entry name" value="SET"/>
    <property type="match status" value="1"/>
</dbReference>
<evidence type="ECO:0000256" key="2">
    <source>
        <dbReference type="ARBA" id="ARBA00022679"/>
    </source>
</evidence>
<evidence type="ECO:0000256" key="4">
    <source>
        <dbReference type="PROSITE-ProRule" id="PRU00898"/>
    </source>
</evidence>
<dbReference type="InterPro" id="IPR025785">
    <property type="entry name" value="SETD3"/>
</dbReference>
<evidence type="ECO:0000313" key="7">
    <source>
        <dbReference type="Proteomes" id="UP000298663"/>
    </source>
</evidence>
<organism evidence="6 7">
    <name type="scientific">Steinernema carpocapsae</name>
    <name type="common">Entomopathogenic nematode</name>
    <dbReference type="NCBI Taxonomy" id="34508"/>
    <lineage>
        <taxon>Eukaryota</taxon>
        <taxon>Metazoa</taxon>
        <taxon>Ecdysozoa</taxon>
        <taxon>Nematoda</taxon>
        <taxon>Chromadorea</taxon>
        <taxon>Rhabditida</taxon>
        <taxon>Tylenchina</taxon>
        <taxon>Panagrolaimomorpha</taxon>
        <taxon>Strongyloidoidea</taxon>
        <taxon>Steinernematidae</taxon>
        <taxon>Steinernema</taxon>
    </lineage>
</organism>
<dbReference type="CDD" id="cd19176">
    <property type="entry name" value="SET_SETD3"/>
    <property type="match status" value="1"/>
</dbReference>
<evidence type="ECO:0000313" key="6">
    <source>
        <dbReference type="EMBL" id="TKR68678.1"/>
    </source>
</evidence>